<keyword evidence="3" id="KW-1185">Reference proteome</keyword>
<protein>
    <recommendedName>
        <fullName evidence="1">C-type lectin domain-containing protein</fullName>
    </recommendedName>
</protein>
<dbReference type="GeneTree" id="ENSGT01100000263473"/>
<dbReference type="SUPFAM" id="SSF56436">
    <property type="entry name" value="C-type lectin-like"/>
    <property type="match status" value="3"/>
</dbReference>
<proteinExistence type="predicted"/>
<organism evidence="2 3">
    <name type="scientific">Lates calcarifer</name>
    <name type="common">Barramundi</name>
    <name type="synonym">Holocentrus calcarifer</name>
    <dbReference type="NCBI Taxonomy" id="8187"/>
    <lineage>
        <taxon>Eukaryota</taxon>
        <taxon>Metazoa</taxon>
        <taxon>Chordata</taxon>
        <taxon>Craniata</taxon>
        <taxon>Vertebrata</taxon>
        <taxon>Euteleostomi</taxon>
        <taxon>Actinopterygii</taxon>
        <taxon>Neopterygii</taxon>
        <taxon>Teleostei</taxon>
        <taxon>Neoteleostei</taxon>
        <taxon>Acanthomorphata</taxon>
        <taxon>Carangaria</taxon>
        <taxon>Carangaria incertae sedis</taxon>
        <taxon>Centropomidae</taxon>
        <taxon>Lates</taxon>
    </lineage>
</organism>
<reference evidence="3" key="1">
    <citation type="submission" date="2015-09" db="EMBL/GenBank/DDBJ databases">
        <authorList>
            <person name="Sai Rama Sridatta P."/>
        </authorList>
    </citation>
    <scope>NUCLEOTIDE SEQUENCE [LARGE SCALE GENOMIC DNA]</scope>
</reference>
<dbReference type="PANTHER" id="PTHR45784:SF3">
    <property type="entry name" value="C-TYPE LECTIN DOMAIN FAMILY 4 MEMBER K-LIKE-RELATED"/>
    <property type="match status" value="1"/>
</dbReference>
<evidence type="ECO:0000259" key="1">
    <source>
        <dbReference type="PROSITE" id="PS50041"/>
    </source>
</evidence>
<sequence>YHYISENKTWSEAQSYCREKYTDLATVYDMTDMKRLLDSTENQGEAWIGLYNQTDSNRTWHWSLPGVEYNESEAKWLEGQPNDHEGKLENCNMWLILIFCVSCSNYCREHHTDLVSGVHQLEDEEFKKAIGSNNQVWIGLFRDTWRWSDGSSFSFRHWDHDSFDKQQNEKKCALTKLDEKGRWKCESCNETKPFFCYDDKVILINQSKTWVEALYYCRENHYDLVSITNLNEQRWVQERAKKANTPYVWLGLRYTCALDFWFWVSDEAVGYKNWVSDGVMDDCDMSEAMDTGGQHKWFRKPDNETFNFICSKF</sequence>
<dbReference type="CDD" id="cd00037">
    <property type="entry name" value="CLECT"/>
    <property type="match status" value="2"/>
</dbReference>
<evidence type="ECO:0000313" key="3">
    <source>
        <dbReference type="Proteomes" id="UP000314980"/>
    </source>
</evidence>
<dbReference type="AlphaFoldDB" id="A0A4W6EJH9"/>
<reference evidence="2" key="3">
    <citation type="submission" date="2025-09" db="UniProtKB">
        <authorList>
            <consortium name="Ensembl"/>
        </authorList>
    </citation>
    <scope>IDENTIFICATION</scope>
</reference>
<reference evidence="2" key="2">
    <citation type="submission" date="2025-08" db="UniProtKB">
        <authorList>
            <consortium name="Ensembl"/>
        </authorList>
    </citation>
    <scope>IDENTIFICATION</scope>
</reference>
<feature type="domain" description="C-type lectin" evidence="1">
    <location>
        <begin position="197"/>
        <end position="311"/>
    </location>
</feature>
<dbReference type="Pfam" id="PF00059">
    <property type="entry name" value="Lectin_C"/>
    <property type="match status" value="3"/>
</dbReference>
<dbReference type="PANTHER" id="PTHR45784">
    <property type="entry name" value="C-TYPE LECTIN DOMAIN FAMILY 20 MEMBER A-RELATED"/>
    <property type="match status" value="1"/>
</dbReference>
<dbReference type="SMART" id="SM00034">
    <property type="entry name" value="CLECT"/>
    <property type="match status" value="2"/>
</dbReference>
<dbReference type="Proteomes" id="UP000314980">
    <property type="component" value="Unassembled WGS sequence"/>
</dbReference>
<dbReference type="FunCoup" id="A0A4W6EJH9">
    <property type="interactions" value="12"/>
</dbReference>
<accession>A0A4W6EJH9</accession>
<dbReference type="PROSITE" id="PS50041">
    <property type="entry name" value="C_TYPE_LECTIN_2"/>
    <property type="match status" value="3"/>
</dbReference>
<dbReference type="Ensembl" id="ENSLCAT00010038439.1">
    <property type="protein sequence ID" value="ENSLCAP00010037542.1"/>
    <property type="gene ID" value="ENSLCAG00010017588.1"/>
</dbReference>
<feature type="domain" description="C-type lectin" evidence="1">
    <location>
        <begin position="106"/>
        <end position="197"/>
    </location>
</feature>
<dbReference type="InterPro" id="IPR016187">
    <property type="entry name" value="CTDL_fold"/>
</dbReference>
<feature type="domain" description="C-type lectin" evidence="1">
    <location>
        <begin position="1"/>
        <end position="91"/>
    </location>
</feature>
<dbReference type="InterPro" id="IPR001304">
    <property type="entry name" value="C-type_lectin-like"/>
</dbReference>
<dbReference type="InParanoid" id="A0A4W6EJH9"/>
<evidence type="ECO:0000313" key="2">
    <source>
        <dbReference type="Ensembl" id="ENSLCAP00010037542.1"/>
    </source>
</evidence>
<name>A0A4W6EJH9_LATCA</name>
<dbReference type="Gene3D" id="3.10.100.10">
    <property type="entry name" value="Mannose-Binding Protein A, subunit A"/>
    <property type="match status" value="3"/>
</dbReference>
<dbReference type="InterPro" id="IPR016186">
    <property type="entry name" value="C-type_lectin-like/link_sf"/>
</dbReference>